<keyword evidence="6 8" id="KW-0472">Membrane</keyword>
<feature type="domain" description="POTRA" evidence="9">
    <location>
        <begin position="48"/>
        <end position="117"/>
    </location>
</feature>
<evidence type="ECO:0000256" key="4">
    <source>
        <dbReference type="ARBA" id="ARBA00022692"/>
    </source>
</evidence>
<dbReference type="STRING" id="1776384.GCA_900086585_03020"/>
<reference evidence="10 11" key="1">
    <citation type="submission" date="2018-08" db="EMBL/GenBank/DDBJ databases">
        <title>A genome reference for cultivated species of the human gut microbiota.</title>
        <authorList>
            <person name="Zou Y."/>
            <person name="Xue W."/>
            <person name="Luo G."/>
        </authorList>
    </citation>
    <scope>NUCLEOTIDE SEQUENCE [LARGE SCALE GENOMIC DNA]</scope>
    <source>
        <strain evidence="10 11">AM07-24</strain>
    </source>
</reference>
<evidence type="ECO:0000256" key="7">
    <source>
        <dbReference type="ARBA" id="ARBA00023306"/>
    </source>
</evidence>
<dbReference type="Gene3D" id="3.10.20.310">
    <property type="entry name" value="membrane protein fhac"/>
    <property type="match status" value="1"/>
</dbReference>
<dbReference type="OrthoDB" id="1953902at2"/>
<dbReference type="AlphaFoldDB" id="A0A415E7M6"/>
<dbReference type="GeneID" id="83005335"/>
<evidence type="ECO:0000313" key="10">
    <source>
        <dbReference type="EMBL" id="RHJ89680.1"/>
    </source>
</evidence>
<dbReference type="GO" id="GO:0005886">
    <property type="term" value="C:plasma membrane"/>
    <property type="evidence" value="ECO:0007669"/>
    <property type="project" value="TreeGrafter"/>
</dbReference>
<dbReference type="Pfam" id="PF08478">
    <property type="entry name" value="POTRA_1"/>
    <property type="match status" value="1"/>
</dbReference>
<dbReference type="Proteomes" id="UP000284841">
    <property type="component" value="Unassembled WGS sequence"/>
</dbReference>
<evidence type="ECO:0000256" key="2">
    <source>
        <dbReference type="ARBA" id="ARBA00022475"/>
    </source>
</evidence>
<proteinExistence type="predicted"/>
<dbReference type="EMBL" id="QRMS01000001">
    <property type="protein sequence ID" value="RHJ89680.1"/>
    <property type="molecule type" value="Genomic_DNA"/>
</dbReference>
<dbReference type="PROSITE" id="PS51779">
    <property type="entry name" value="POTRA"/>
    <property type="match status" value="1"/>
</dbReference>
<keyword evidence="5 8" id="KW-1133">Transmembrane helix</keyword>
<accession>A0A415E7M6</accession>
<evidence type="ECO:0000259" key="9">
    <source>
        <dbReference type="PROSITE" id="PS51779"/>
    </source>
</evidence>
<dbReference type="PANTHER" id="PTHR37820:SF1">
    <property type="entry name" value="CELL DIVISION PROTEIN FTSQ"/>
    <property type="match status" value="1"/>
</dbReference>
<keyword evidence="7" id="KW-0131">Cell cycle</keyword>
<comment type="subcellular location">
    <subcellularLocation>
        <location evidence="1">Membrane</location>
    </subcellularLocation>
</comment>
<keyword evidence="11" id="KW-1185">Reference proteome</keyword>
<keyword evidence="2" id="KW-1003">Cell membrane</keyword>
<protein>
    <recommendedName>
        <fullName evidence="9">POTRA domain-containing protein</fullName>
    </recommendedName>
</protein>
<evidence type="ECO:0000256" key="5">
    <source>
        <dbReference type="ARBA" id="ARBA00022989"/>
    </source>
</evidence>
<evidence type="ECO:0000256" key="1">
    <source>
        <dbReference type="ARBA" id="ARBA00004370"/>
    </source>
</evidence>
<evidence type="ECO:0000256" key="6">
    <source>
        <dbReference type="ARBA" id="ARBA00023136"/>
    </source>
</evidence>
<dbReference type="InterPro" id="IPR050487">
    <property type="entry name" value="FtsQ_DivIB"/>
</dbReference>
<dbReference type="RefSeq" id="WP_067540319.1">
    <property type="nucleotide sequence ID" value="NZ_AP025567.1"/>
</dbReference>
<name>A0A415E7M6_9FIRM</name>
<evidence type="ECO:0000256" key="8">
    <source>
        <dbReference type="SAM" id="Phobius"/>
    </source>
</evidence>
<evidence type="ECO:0000313" key="11">
    <source>
        <dbReference type="Proteomes" id="UP000284841"/>
    </source>
</evidence>
<dbReference type="GO" id="GO:0051301">
    <property type="term" value="P:cell division"/>
    <property type="evidence" value="ECO:0007669"/>
    <property type="project" value="UniProtKB-KW"/>
</dbReference>
<dbReference type="PANTHER" id="PTHR37820">
    <property type="entry name" value="CELL DIVISION PROTEIN DIVIB"/>
    <property type="match status" value="1"/>
</dbReference>
<dbReference type="InterPro" id="IPR013685">
    <property type="entry name" value="POTRA_FtsQ_type"/>
</dbReference>
<feature type="transmembrane region" description="Helical" evidence="8">
    <location>
        <begin position="25"/>
        <end position="48"/>
    </location>
</feature>
<organism evidence="10 11">
    <name type="scientific">Emergencia timonensis</name>
    <dbReference type="NCBI Taxonomy" id="1776384"/>
    <lineage>
        <taxon>Bacteria</taxon>
        <taxon>Bacillati</taxon>
        <taxon>Bacillota</taxon>
        <taxon>Clostridia</taxon>
        <taxon>Peptostreptococcales</taxon>
        <taxon>Anaerovoracaceae</taxon>
        <taxon>Emergencia</taxon>
    </lineage>
</organism>
<sequence length="257" mass="28854">MSEYTDDIEFKEIERQKKIRKKKNYLVRILVVFVFLAAVALFLSSSFFDIQNIEVEGNKYYTDGEVINLADATLGVNLFWGAGDSQIKANLGKNPYFSDVKVKRKLPSTLIIELKERAQIAAIVYGDKYVVIDKEGTVLRKSEVDPKVTLLTGLTISKLNVGETVGAEETSTLETTLKMLSSMKEGDIYFKKIDVSRVVIKAYIYDTLIVKGTPKQMMKAIDSGKLQIVVNDLFKKDITRGTINLGDHKYLSFSPGI</sequence>
<evidence type="ECO:0000256" key="3">
    <source>
        <dbReference type="ARBA" id="ARBA00022618"/>
    </source>
</evidence>
<keyword evidence="3" id="KW-0132">Cell division</keyword>
<keyword evidence="4 8" id="KW-0812">Transmembrane</keyword>
<dbReference type="InterPro" id="IPR034746">
    <property type="entry name" value="POTRA"/>
</dbReference>
<comment type="caution">
    <text evidence="10">The sequence shown here is derived from an EMBL/GenBank/DDBJ whole genome shotgun (WGS) entry which is preliminary data.</text>
</comment>
<gene>
    <name evidence="10" type="ORF">DW099_03670</name>
</gene>